<keyword evidence="3" id="KW-0677">Repeat</keyword>
<evidence type="ECO:0000256" key="1">
    <source>
        <dbReference type="ARBA" id="ARBA00004370"/>
    </source>
</evidence>
<dbReference type="STRING" id="9402.L5KTQ4"/>
<dbReference type="AlphaFoldDB" id="L5KTQ4"/>
<gene>
    <name evidence="7" type="ORF">PAL_GLEAN10005592</name>
</gene>
<keyword evidence="2" id="KW-0812">Transmembrane</keyword>
<evidence type="ECO:0000256" key="4">
    <source>
        <dbReference type="ARBA" id="ARBA00022989"/>
    </source>
</evidence>
<keyword evidence="4" id="KW-1133">Transmembrane helix</keyword>
<organism evidence="7 8">
    <name type="scientific">Pteropus alecto</name>
    <name type="common">Black flying fox</name>
    <dbReference type="NCBI Taxonomy" id="9402"/>
    <lineage>
        <taxon>Eukaryota</taxon>
        <taxon>Metazoa</taxon>
        <taxon>Chordata</taxon>
        <taxon>Craniata</taxon>
        <taxon>Vertebrata</taxon>
        <taxon>Euteleostomi</taxon>
        <taxon>Mammalia</taxon>
        <taxon>Eutheria</taxon>
        <taxon>Laurasiatheria</taxon>
        <taxon>Chiroptera</taxon>
        <taxon>Yinpterochiroptera</taxon>
        <taxon>Pteropodoidea</taxon>
        <taxon>Pteropodidae</taxon>
        <taxon>Pteropodinae</taxon>
        <taxon>Pteropus</taxon>
    </lineage>
</organism>
<name>L5KTQ4_PTEAL</name>
<feature type="region of interest" description="Disordered" evidence="6">
    <location>
        <begin position="96"/>
        <end position="122"/>
    </location>
</feature>
<dbReference type="GO" id="GO:0061025">
    <property type="term" value="P:membrane fusion"/>
    <property type="evidence" value="ECO:0007669"/>
    <property type="project" value="TreeGrafter"/>
</dbReference>
<comment type="subcellular location">
    <subcellularLocation>
        <location evidence="1">Membrane</location>
    </subcellularLocation>
</comment>
<evidence type="ECO:0000256" key="2">
    <source>
        <dbReference type="ARBA" id="ARBA00022692"/>
    </source>
</evidence>
<sequence length="165" mass="18564">MKEVRAPQLLVECWEETLQTEPIKDFPSNPNFAQSVLFLTLFMPTEAAYALPLVLKVVDDRDFGQQAVVGQANIDSLQPYFCDPWALDYVPPRLPRASPGSSGGGGSMSLGRGRPAAPLPGQDEYEHEVDWWSKLFWATGDDKSPKHKDRDYHTLKVWRPQEGGY</sequence>
<dbReference type="InParanoid" id="L5KTQ4"/>
<dbReference type="Proteomes" id="UP000010552">
    <property type="component" value="Unassembled WGS sequence"/>
</dbReference>
<reference evidence="8" key="1">
    <citation type="journal article" date="2013" name="Science">
        <title>Comparative analysis of bat genomes provides insight into the evolution of flight and immunity.</title>
        <authorList>
            <person name="Zhang G."/>
            <person name="Cowled C."/>
            <person name="Shi Z."/>
            <person name="Huang Z."/>
            <person name="Bishop-Lilly K.A."/>
            <person name="Fang X."/>
            <person name="Wynne J.W."/>
            <person name="Xiong Z."/>
            <person name="Baker M.L."/>
            <person name="Zhao W."/>
            <person name="Tachedjian M."/>
            <person name="Zhu Y."/>
            <person name="Zhou P."/>
            <person name="Jiang X."/>
            <person name="Ng J."/>
            <person name="Yang L."/>
            <person name="Wu L."/>
            <person name="Xiao J."/>
            <person name="Feng Y."/>
            <person name="Chen Y."/>
            <person name="Sun X."/>
            <person name="Zhang Y."/>
            <person name="Marsh G.A."/>
            <person name="Crameri G."/>
            <person name="Broder C.C."/>
            <person name="Frey K.G."/>
            <person name="Wang L.F."/>
            <person name="Wang J."/>
        </authorList>
    </citation>
    <scope>NUCLEOTIDE SEQUENCE [LARGE SCALE GENOMIC DNA]</scope>
</reference>
<dbReference type="InterPro" id="IPR037721">
    <property type="entry name" value="Ferlin"/>
</dbReference>
<dbReference type="PANTHER" id="PTHR12546:SF34">
    <property type="entry name" value="FER-1-LIKE PROTEIN 5"/>
    <property type="match status" value="1"/>
</dbReference>
<evidence type="ECO:0000256" key="3">
    <source>
        <dbReference type="ARBA" id="ARBA00022737"/>
    </source>
</evidence>
<keyword evidence="8" id="KW-1185">Reference proteome</keyword>
<keyword evidence="5" id="KW-0472">Membrane</keyword>
<evidence type="ECO:0000313" key="7">
    <source>
        <dbReference type="EMBL" id="ELK14802.1"/>
    </source>
</evidence>
<dbReference type="PANTHER" id="PTHR12546">
    <property type="entry name" value="FER-1-LIKE"/>
    <property type="match status" value="1"/>
</dbReference>
<dbReference type="GO" id="GO:0016020">
    <property type="term" value="C:membrane"/>
    <property type="evidence" value="ECO:0007669"/>
    <property type="project" value="UniProtKB-SubCell"/>
</dbReference>
<dbReference type="InterPro" id="IPR035892">
    <property type="entry name" value="C2_domain_sf"/>
</dbReference>
<evidence type="ECO:0000256" key="6">
    <source>
        <dbReference type="SAM" id="MobiDB-lite"/>
    </source>
</evidence>
<dbReference type="GO" id="GO:0007009">
    <property type="term" value="P:plasma membrane organization"/>
    <property type="evidence" value="ECO:0007669"/>
    <property type="project" value="TreeGrafter"/>
</dbReference>
<proteinExistence type="predicted"/>
<dbReference type="SUPFAM" id="SSF49562">
    <property type="entry name" value="C2 domain (Calcium/lipid-binding domain, CaLB)"/>
    <property type="match status" value="1"/>
</dbReference>
<evidence type="ECO:0000313" key="8">
    <source>
        <dbReference type="Proteomes" id="UP000010552"/>
    </source>
</evidence>
<accession>L5KTQ4</accession>
<dbReference type="EMBL" id="KB030557">
    <property type="protein sequence ID" value="ELK14802.1"/>
    <property type="molecule type" value="Genomic_DNA"/>
</dbReference>
<evidence type="ECO:0000256" key="5">
    <source>
        <dbReference type="ARBA" id="ARBA00023136"/>
    </source>
</evidence>
<protein>
    <submittedName>
        <fullName evidence="7">Fer-1-like protein 5</fullName>
    </submittedName>
</protein>